<sequence length="393" mass="43948">MKTTLILIPLWYLFFETYAAVHRSTIVKSASLRQKLLWAGKLGHFNRLFQKLQKDNGKIRFVEYLDNIYVINVTVGTPAQQFVVVPDTGSSDLWIISDDCKSYACSGNRDYKKHHFNTSASSTYSTDGRNFSIAYAMGYSTGIIGNDQLQIGDLTIKKQAIGLAQEISYIFTDAPFDGILGLAWPSLSALQVTTPMESLLDKLDEPIFTVYMSRHLEPTTEGSNGGTITIGGFDTENCESTISWVQLTSQTYWQFTVLGMEVGSYKSIGWQQGISDTGTSYLQIPTSCIDEIVENINATYSFYLASYVVDCSMQDTGPDIRINIGGKMYSVPAKQYIQKYEDDFDSYVCIFAGLENFGAGFTPSWILGDVFIRSYCNVYDFENSRIGFAALKH</sequence>
<dbReference type="Pfam" id="PF00026">
    <property type="entry name" value="Asp"/>
    <property type="match status" value="1"/>
</dbReference>
<feature type="active site" evidence="10">
    <location>
        <position position="276"/>
    </location>
</feature>
<dbReference type="GO" id="GO:0005764">
    <property type="term" value="C:lysosome"/>
    <property type="evidence" value="ECO:0007669"/>
    <property type="project" value="TreeGrafter"/>
</dbReference>
<dbReference type="GO" id="GO:0004190">
    <property type="term" value="F:aspartic-type endopeptidase activity"/>
    <property type="evidence" value="ECO:0007669"/>
    <property type="project" value="UniProtKB-KW"/>
</dbReference>
<evidence type="ECO:0000313" key="14">
    <source>
        <dbReference type="Proteomes" id="UP000887581"/>
    </source>
</evidence>
<evidence type="ECO:0000259" key="13">
    <source>
        <dbReference type="PROSITE" id="PS51767"/>
    </source>
</evidence>
<dbReference type="Proteomes" id="UP000887581">
    <property type="component" value="Unplaced"/>
</dbReference>
<dbReference type="PANTHER" id="PTHR47966">
    <property type="entry name" value="BETA-SITE APP-CLEAVING ENZYME, ISOFORM A-RELATED"/>
    <property type="match status" value="1"/>
</dbReference>
<evidence type="ECO:0000256" key="5">
    <source>
        <dbReference type="ARBA" id="ARBA00022729"/>
    </source>
</evidence>
<evidence type="ECO:0000256" key="10">
    <source>
        <dbReference type="PIRSR" id="PIRSR601461-1"/>
    </source>
</evidence>
<keyword evidence="9" id="KW-0325">Glycoprotein</keyword>
<evidence type="ECO:0000256" key="4">
    <source>
        <dbReference type="ARBA" id="ARBA00022670"/>
    </source>
</evidence>
<dbReference type="AlphaFoldDB" id="A0A915PV67"/>
<evidence type="ECO:0000313" key="15">
    <source>
        <dbReference type="WBParaSite" id="sdigi.contig35.g2475.t1"/>
    </source>
</evidence>
<keyword evidence="8" id="KW-1015">Disulfide bond</keyword>
<keyword evidence="3" id="KW-0964">Secreted</keyword>
<dbReference type="Gene3D" id="2.40.70.10">
    <property type="entry name" value="Acid Proteases"/>
    <property type="match status" value="2"/>
</dbReference>
<evidence type="ECO:0000256" key="6">
    <source>
        <dbReference type="ARBA" id="ARBA00022750"/>
    </source>
</evidence>
<feature type="chain" id="PRO_5037379619" evidence="12">
    <location>
        <begin position="20"/>
        <end position="393"/>
    </location>
</feature>
<dbReference type="GO" id="GO:0005576">
    <property type="term" value="C:extracellular region"/>
    <property type="evidence" value="ECO:0007669"/>
    <property type="project" value="UniProtKB-SubCell"/>
</dbReference>
<dbReference type="SUPFAM" id="SSF50630">
    <property type="entry name" value="Acid proteases"/>
    <property type="match status" value="1"/>
</dbReference>
<evidence type="ECO:0000256" key="3">
    <source>
        <dbReference type="ARBA" id="ARBA00022525"/>
    </source>
</evidence>
<feature type="domain" description="Peptidase A1" evidence="13">
    <location>
        <begin position="69"/>
        <end position="389"/>
    </location>
</feature>
<dbReference type="PROSITE" id="PS51767">
    <property type="entry name" value="PEPTIDASE_A1"/>
    <property type="match status" value="1"/>
</dbReference>
<dbReference type="InterPro" id="IPR033121">
    <property type="entry name" value="PEPTIDASE_A1"/>
</dbReference>
<protein>
    <submittedName>
        <fullName evidence="15">Peptidase A1 domain-containing protein</fullName>
    </submittedName>
</protein>
<keyword evidence="5 12" id="KW-0732">Signal</keyword>
<evidence type="ECO:0000256" key="12">
    <source>
        <dbReference type="SAM" id="SignalP"/>
    </source>
</evidence>
<feature type="active site" evidence="10">
    <location>
        <position position="87"/>
    </location>
</feature>
<dbReference type="PROSITE" id="PS00141">
    <property type="entry name" value="ASP_PROTEASE"/>
    <property type="match status" value="1"/>
</dbReference>
<comment type="subcellular location">
    <subcellularLocation>
        <location evidence="1">Secreted</location>
    </subcellularLocation>
</comment>
<keyword evidence="6 11" id="KW-0064">Aspartyl protease</keyword>
<proteinExistence type="inferred from homology"/>
<dbReference type="FunFam" id="2.40.70.10:FF:000058">
    <property type="entry name" value="ASpartyl Protease"/>
    <property type="match status" value="1"/>
</dbReference>
<dbReference type="GO" id="GO:0006508">
    <property type="term" value="P:proteolysis"/>
    <property type="evidence" value="ECO:0007669"/>
    <property type="project" value="UniProtKB-KW"/>
</dbReference>
<dbReference type="PRINTS" id="PR00792">
    <property type="entry name" value="PEPSIN"/>
</dbReference>
<evidence type="ECO:0000256" key="1">
    <source>
        <dbReference type="ARBA" id="ARBA00004613"/>
    </source>
</evidence>
<evidence type="ECO:0000256" key="11">
    <source>
        <dbReference type="RuleBase" id="RU000454"/>
    </source>
</evidence>
<evidence type="ECO:0000256" key="9">
    <source>
        <dbReference type="ARBA" id="ARBA00023180"/>
    </source>
</evidence>
<dbReference type="InterPro" id="IPR001461">
    <property type="entry name" value="Aspartic_peptidase_A1"/>
</dbReference>
<reference evidence="15" key="1">
    <citation type="submission" date="2022-11" db="UniProtKB">
        <authorList>
            <consortium name="WormBaseParasite"/>
        </authorList>
    </citation>
    <scope>IDENTIFICATION</scope>
</reference>
<dbReference type="FunFam" id="2.40.70.10:FF:000008">
    <property type="entry name" value="Cathepsin D"/>
    <property type="match status" value="1"/>
</dbReference>
<evidence type="ECO:0000256" key="7">
    <source>
        <dbReference type="ARBA" id="ARBA00022801"/>
    </source>
</evidence>
<dbReference type="PANTHER" id="PTHR47966:SF8">
    <property type="entry name" value="ASPARTIC PROTEASE 1-RELATED"/>
    <property type="match status" value="1"/>
</dbReference>
<dbReference type="CDD" id="cd05471">
    <property type="entry name" value="pepsin_like"/>
    <property type="match status" value="1"/>
</dbReference>
<organism evidence="14 15">
    <name type="scientific">Setaria digitata</name>
    <dbReference type="NCBI Taxonomy" id="48799"/>
    <lineage>
        <taxon>Eukaryota</taxon>
        <taxon>Metazoa</taxon>
        <taxon>Ecdysozoa</taxon>
        <taxon>Nematoda</taxon>
        <taxon>Chromadorea</taxon>
        <taxon>Rhabditida</taxon>
        <taxon>Spirurina</taxon>
        <taxon>Spiruromorpha</taxon>
        <taxon>Filarioidea</taxon>
        <taxon>Setariidae</taxon>
        <taxon>Setaria</taxon>
    </lineage>
</organism>
<dbReference type="InterPro" id="IPR001969">
    <property type="entry name" value="Aspartic_peptidase_AS"/>
</dbReference>
<evidence type="ECO:0000256" key="8">
    <source>
        <dbReference type="ARBA" id="ARBA00023157"/>
    </source>
</evidence>
<feature type="signal peptide" evidence="12">
    <location>
        <begin position="1"/>
        <end position="19"/>
    </location>
</feature>
<keyword evidence="4 11" id="KW-0645">Protease</keyword>
<evidence type="ECO:0000256" key="2">
    <source>
        <dbReference type="ARBA" id="ARBA00007447"/>
    </source>
</evidence>
<dbReference type="InterPro" id="IPR034164">
    <property type="entry name" value="Pepsin-like_dom"/>
</dbReference>
<dbReference type="InterPro" id="IPR021109">
    <property type="entry name" value="Peptidase_aspartic_dom_sf"/>
</dbReference>
<accession>A0A915PV67</accession>
<keyword evidence="14" id="KW-1185">Reference proteome</keyword>
<comment type="similarity">
    <text evidence="2 11">Belongs to the peptidase A1 family.</text>
</comment>
<name>A0A915PV67_9BILA</name>
<keyword evidence="7 11" id="KW-0378">Hydrolase</keyword>
<dbReference type="WBParaSite" id="sdigi.contig35.g2475.t1">
    <property type="protein sequence ID" value="sdigi.contig35.g2475.t1"/>
    <property type="gene ID" value="sdigi.contig35.g2475"/>
</dbReference>